<proteinExistence type="predicted"/>
<name>A0A841PZE5_9BACI</name>
<comment type="caution">
    <text evidence="2">The sequence shown here is derived from an EMBL/GenBank/DDBJ whole genome shotgun (WGS) entry which is preliminary data.</text>
</comment>
<evidence type="ECO:0000256" key="1">
    <source>
        <dbReference type="SAM" id="Phobius"/>
    </source>
</evidence>
<accession>A0A841PZE5</accession>
<sequence>MGQLDLFYPLLISSVLTFLFAFAVKSWVWMLISGLLIFPNAWYFSGYPAYGFVILLPIIHVMFAIVFYRYRIKKNSIDY</sequence>
<feature type="transmembrane region" description="Helical" evidence="1">
    <location>
        <begin position="6"/>
        <end position="22"/>
    </location>
</feature>
<organism evidence="2 3">
    <name type="scientific">Salirhabdus euzebyi</name>
    <dbReference type="NCBI Taxonomy" id="394506"/>
    <lineage>
        <taxon>Bacteria</taxon>
        <taxon>Bacillati</taxon>
        <taxon>Bacillota</taxon>
        <taxon>Bacilli</taxon>
        <taxon>Bacillales</taxon>
        <taxon>Bacillaceae</taxon>
        <taxon>Salirhabdus</taxon>
    </lineage>
</organism>
<evidence type="ECO:0000313" key="2">
    <source>
        <dbReference type="EMBL" id="MBB6452741.1"/>
    </source>
</evidence>
<feature type="transmembrane region" description="Helical" evidence="1">
    <location>
        <begin position="50"/>
        <end position="70"/>
    </location>
</feature>
<keyword evidence="1" id="KW-0812">Transmembrane</keyword>
<protein>
    <submittedName>
        <fullName evidence="2">Membrane protein YdbS with pleckstrin-like domain</fullName>
    </submittedName>
</protein>
<reference evidence="2 3" key="1">
    <citation type="submission" date="2020-08" db="EMBL/GenBank/DDBJ databases">
        <title>Genomic Encyclopedia of Type Strains, Phase IV (KMG-IV): sequencing the most valuable type-strain genomes for metagenomic binning, comparative biology and taxonomic classification.</title>
        <authorList>
            <person name="Goeker M."/>
        </authorList>
    </citation>
    <scope>NUCLEOTIDE SEQUENCE [LARGE SCALE GENOMIC DNA]</scope>
    <source>
        <strain evidence="2 3">DSM 19612</strain>
    </source>
</reference>
<dbReference type="AlphaFoldDB" id="A0A841PZE5"/>
<dbReference type="Proteomes" id="UP000581688">
    <property type="component" value="Unassembled WGS sequence"/>
</dbReference>
<gene>
    <name evidence="2" type="ORF">HNQ94_001187</name>
</gene>
<dbReference type="EMBL" id="JACHGH010000003">
    <property type="protein sequence ID" value="MBB6452741.1"/>
    <property type="molecule type" value="Genomic_DNA"/>
</dbReference>
<keyword evidence="1" id="KW-0472">Membrane</keyword>
<evidence type="ECO:0000313" key="3">
    <source>
        <dbReference type="Proteomes" id="UP000581688"/>
    </source>
</evidence>
<keyword evidence="1" id="KW-1133">Transmembrane helix</keyword>
<keyword evidence="3" id="KW-1185">Reference proteome</keyword>